<evidence type="ECO:0000313" key="3">
    <source>
        <dbReference type="Proteomes" id="UP000290289"/>
    </source>
</evidence>
<organism evidence="2 3">
    <name type="scientific">Malus domestica</name>
    <name type="common">Apple</name>
    <name type="synonym">Pyrus malus</name>
    <dbReference type="NCBI Taxonomy" id="3750"/>
    <lineage>
        <taxon>Eukaryota</taxon>
        <taxon>Viridiplantae</taxon>
        <taxon>Streptophyta</taxon>
        <taxon>Embryophyta</taxon>
        <taxon>Tracheophyta</taxon>
        <taxon>Spermatophyta</taxon>
        <taxon>Magnoliopsida</taxon>
        <taxon>eudicotyledons</taxon>
        <taxon>Gunneridae</taxon>
        <taxon>Pentapetalae</taxon>
        <taxon>rosids</taxon>
        <taxon>fabids</taxon>
        <taxon>Rosales</taxon>
        <taxon>Rosaceae</taxon>
        <taxon>Amygdaloideae</taxon>
        <taxon>Maleae</taxon>
        <taxon>Malus</taxon>
    </lineage>
</organism>
<evidence type="ECO:0000256" key="1">
    <source>
        <dbReference type="SAM" id="MobiDB-lite"/>
    </source>
</evidence>
<feature type="compositionally biased region" description="Low complexity" evidence="1">
    <location>
        <begin position="94"/>
        <end position="131"/>
    </location>
</feature>
<accession>A0A498KWF3</accession>
<feature type="compositionally biased region" description="Acidic residues" evidence="1">
    <location>
        <begin position="1"/>
        <end position="10"/>
    </location>
</feature>
<protein>
    <submittedName>
        <fullName evidence="2">Uncharacterized protein</fullName>
    </submittedName>
</protein>
<name>A0A498KWF3_MALDO</name>
<dbReference type="AlphaFoldDB" id="A0A498KWF3"/>
<dbReference type="EMBL" id="RDQH01000327">
    <property type="protein sequence ID" value="RXI09263.1"/>
    <property type="molecule type" value="Genomic_DNA"/>
</dbReference>
<reference evidence="2 3" key="1">
    <citation type="submission" date="2018-10" db="EMBL/GenBank/DDBJ databases">
        <title>A high-quality apple genome assembly.</title>
        <authorList>
            <person name="Hu J."/>
        </authorList>
    </citation>
    <scope>NUCLEOTIDE SEQUENCE [LARGE SCALE GENOMIC DNA]</scope>
    <source>
        <strain evidence="3">cv. HFTH1</strain>
        <tissue evidence="2">Young leaf</tissue>
    </source>
</reference>
<proteinExistence type="predicted"/>
<feature type="region of interest" description="Disordered" evidence="1">
    <location>
        <begin position="1"/>
        <end position="143"/>
    </location>
</feature>
<feature type="compositionally biased region" description="Basic and acidic residues" evidence="1">
    <location>
        <begin position="63"/>
        <end position="84"/>
    </location>
</feature>
<comment type="caution">
    <text evidence="2">The sequence shown here is derived from an EMBL/GenBank/DDBJ whole genome shotgun (WGS) entry which is preliminary data.</text>
</comment>
<evidence type="ECO:0000313" key="2">
    <source>
        <dbReference type="EMBL" id="RXI09263.1"/>
    </source>
</evidence>
<keyword evidence="3" id="KW-1185">Reference proteome</keyword>
<sequence length="143" mass="15322">MAYNGDDEHEVEATEGGQGSGDEAKDGPLNTDDEGDEAEEGHKAEEVNEGTEVEANKGVGNQHPEDVIDARDVEDVPFDDERQDSNGLHSVDDSASTSKASQPSQSSQPCTQEVPQPSSQPTQASQTTSKSTARDQKRRRNVP</sequence>
<gene>
    <name evidence="2" type="ORF">DVH24_033880</name>
</gene>
<dbReference type="Proteomes" id="UP000290289">
    <property type="component" value="Chromosome 1"/>
</dbReference>